<dbReference type="SMART" id="SM00091">
    <property type="entry name" value="PAS"/>
    <property type="match status" value="3"/>
</dbReference>
<keyword evidence="7" id="KW-0175">Coiled coil</keyword>
<dbReference type="Pfam" id="PF08448">
    <property type="entry name" value="PAS_4"/>
    <property type="match status" value="3"/>
</dbReference>
<keyword evidence="11" id="KW-1185">Reference proteome</keyword>
<dbReference type="AlphaFoldDB" id="A0A4V2NVI0"/>
<organism evidence="10 11">
    <name type="scientific">Flaviaesturariibacter flavus</name>
    <dbReference type="NCBI Taxonomy" id="2502780"/>
    <lineage>
        <taxon>Bacteria</taxon>
        <taxon>Pseudomonadati</taxon>
        <taxon>Bacteroidota</taxon>
        <taxon>Chitinophagia</taxon>
        <taxon>Chitinophagales</taxon>
        <taxon>Chitinophagaceae</taxon>
        <taxon>Flaviaestuariibacter</taxon>
    </lineage>
</organism>
<feature type="domain" description="PAS" evidence="9">
    <location>
        <begin position="12"/>
        <end position="82"/>
    </location>
</feature>
<dbReference type="SUPFAM" id="SSF55874">
    <property type="entry name" value="ATPase domain of HSP90 chaperone/DNA topoisomerase II/histidine kinase"/>
    <property type="match status" value="1"/>
</dbReference>
<dbReference type="InterPro" id="IPR000014">
    <property type="entry name" value="PAS"/>
</dbReference>
<evidence type="ECO:0000256" key="2">
    <source>
        <dbReference type="ARBA" id="ARBA00012438"/>
    </source>
</evidence>
<dbReference type="PROSITE" id="PS50109">
    <property type="entry name" value="HIS_KIN"/>
    <property type="match status" value="1"/>
</dbReference>
<dbReference type="GO" id="GO:0016020">
    <property type="term" value="C:membrane"/>
    <property type="evidence" value="ECO:0007669"/>
    <property type="project" value="UniProtKB-SubCell"/>
</dbReference>
<dbReference type="PROSITE" id="PS50112">
    <property type="entry name" value="PAS"/>
    <property type="match status" value="3"/>
</dbReference>
<accession>A0A4V2NVI0</accession>
<dbReference type="InterPro" id="IPR003661">
    <property type="entry name" value="HisK_dim/P_dom"/>
</dbReference>
<feature type="domain" description="PAS" evidence="9">
    <location>
        <begin position="285"/>
        <end position="338"/>
    </location>
</feature>
<sequence length="641" mass="71683">MQQSAPGPLISATDFSELILENMVERIIAFDCNFKVLQVNQAFARWMGSSVDDAAGRSLFELLPELDTPARRAVLEQLWTGAAHFSNERYRSEEGFFEWRANPLRNHGGTIIGGLCLLRDITPVMKQFNEIGKLRTALHEKDVLLESRARIAEAILDHTHDYIAVLDTGLVYRAVNKAFLKYAGKTSEEMIGRQVLEVFPWLETSVFYTGMQEALTGKPVEYKNIPFSLSGGYANAYFIPLTFGDGLVYGVMLMTQDITELVQRRQEQEAAANAMRGQLQAVVRHRSALRSVFDASRDVILVFNREYIVQEANQRFMEYVGRSRDEVLGRSVYDIYGPGFRDSDIFQQLEQCWTGEVVVSDNYRFLQGEARGRVSLMPLHDEQGTITNVMVVAEDHTELLQKNEELARVNRELAERNQELDSVLYAASHDLRAPVRKIRYFLSALGALAPGSKTGPELLEKAGRAAERMESLVNSLADFQKNLPQESRSPTDLDTLLRTEATRLGLAGNIHWTSLPEIRAYPAQLRLLFEELFTNALKFRQPDRPLRVQVSAEEVPRGNGPSMLLLAVTDNGSGFDPACNDRVCDLFFRAHDAGFSGNGLGLPLCRKIMHAHQGSISVAGRKGEGTTVCLHFPCISVTAAG</sequence>
<dbReference type="InterPro" id="IPR035965">
    <property type="entry name" value="PAS-like_dom_sf"/>
</dbReference>
<dbReference type="GO" id="GO:0030295">
    <property type="term" value="F:protein kinase activator activity"/>
    <property type="evidence" value="ECO:0007669"/>
    <property type="project" value="TreeGrafter"/>
</dbReference>
<dbReference type="Gene3D" id="3.30.565.10">
    <property type="entry name" value="Histidine kinase-like ATPase, C-terminal domain"/>
    <property type="match status" value="1"/>
</dbReference>
<dbReference type="CDD" id="cd00082">
    <property type="entry name" value="HisKA"/>
    <property type="match status" value="1"/>
</dbReference>
<dbReference type="EMBL" id="SJZI01000044">
    <property type="protein sequence ID" value="TCJ13562.1"/>
    <property type="molecule type" value="Genomic_DNA"/>
</dbReference>
<reference evidence="10 11" key="1">
    <citation type="submission" date="2019-03" db="EMBL/GenBank/DDBJ databases">
        <authorList>
            <person name="Kim M.K.M."/>
        </authorList>
    </citation>
    <scope>NUCLEOTIDE SEQUENCE [LARGE SCALE GENOMIC DNA]</scope>
    <source>
        <strain evidence="10 11">17J68-12</strain>
    </source>
</reference>
<evidence type="ECO:0000259" key="8">
    <source>
        <dbReference type="PROSITE" id="PS50109"/>
    </source>
</evidence>
<dbReference type="InterPro" id="IPR005467">
    <property type="entry name" value="His_kinase_dom"/>
</dbReference>
<name>A0A4V2NVI0_9BACT</name>
<dbReference type="InterPro" id="IPR013656">
    <property type="entry name" value="PAS_4"/>
</dbReference>
<dbReference type="PRINTS" id="PR00344">
    <property type="entry name" value="BCTRLSENSOR"/>
</dbReference>
<dbReference type="InterPro" id="IPR036097">
    <property type="entry name" value="HisK_dim/P_sf"/>
</dbReference>
<dbReference type="OrthoDB" id="9813151at2"/>
<evidence type="ECO:0000256" key="4">
    <source>
        <dbReference type="ARBA" id="ARBA00022679"/>
    </source>
</evidence>
<dbReference type="Gene3D" id="3.30.450.20">
    <property type="entry name" value="PAS domain"/>
    <property type="match status" value="3"/>
</dbReference>
<keyword evidence="3" id="KW-0597">Phosphoprotein</keyword>
<dbReference type="NCBIfam" id="TIGR00229">
    <property type="entry name" value="sensory_box"/>
    <property type="match status" value="3"/>
</dbReference>
<dbReference type="EC" id="2.7.13.3" evidence="2"/>
<gene>
    <name evidence="10" type="ORF">EPD60_12250</name>
</gene>
<dbReference type="Pfam" id="PF00512">
    <property type="entry name" value="HisKA"/>
    <property type="match status" value="1"/>
</dbReference>
<evidence type="ECO:0000256" key="5">
    <source>
        <dbReference type="ARBA" id="ARBA00022777"/>
    </source>
</evidence>
<evidence type="ECO:0000313" key="10">
    <source>
        <dbReference type="EMBL" id="TCJ13562.1"/>
    </source>
</evidence>
<feature type="domain" description="Histidine kinase" evidence="8">
    <location>
        <begin position="426"/>
        <end position="636"/>
    </location>
</feature>
<keyword evidence="4" id="KW-0808">Transferase</keyword>
<dbReference type="InterPro" id="IPR004358">
    <property type="entry name" value="Sig_transdc_His_kin-like_C"/>
</dbReference>
<evidence type="ECO:0000256" key="6">
    <source>
        <dbReference type="ARBA" id="ARBA00023136"/>
    </source>
</evidence>
<dbReference type="SMART" id="SM00387">
    <property type="entry name" value="HATPase_c"/>
    <property type="match status" value="1"/>
</dbReference>
<dbReference type="SUPFAM" id="SSF55785">
    <property type="entry name" value="PYP-like sensor domain (PAS domain)"/>
    <property type="match status" value="3"/>
</dbReference>
<evidence type="ECO:0000256" key="3">
    <source>
        <dbReference type="ARBA" id="ARBA00022553"/>
    </source>
</evidence>
<dbReference type="RefSeq" id="WP_131449763.1">
    <property type="nucleotide sequence ID" value="NZ_SJZI01000044.1"/>
</dbReference>
<evidence type="ECO:0000256" key="7">
    <source>
        <dbReference type="SAM" id="Coils"/>
    </source>
</evidence>
<dbReference type="SMART" id="SM00388">
    <property type="entry name" value="HisKA"/>
    <property type="match status" value="1"/>
</dbReference>
<evidence type="ECO:0000256" key="1">
    <source>
        <dbReference type="ARBA" id="ARBA00000085"/>
    </source>
</evidence>
<dbReference type="PANTHER" id="PTHR42878">
    <property type="entry name" value="TWO-COMPONENT HISTIDINE KINASE"/>
    <property type="match status" value="1"/>
</dbReference>
<evidence type="ECO:0000313" key="11">
    <source>
        <dbReference type="Proteomes" id="UP000295334"/>
    </source>
</evidence>
<evidence type="ECO:0000259" key="9">
    <source>
        <dbReference type="PROSITE" id="PS50112"/>
    </source>
</evidence>
<dbReference type="SUPFAM" id="SSF47384">
    <property type="entry name" value="Homodimeric domain of signal transducing histidine kinase"/>
    <property type="match status" value="1"/>
</dbReference>
<dbReference type="GO" id="GO:0000155">
    <property type="term" value="F:phosphorelay sensor kinase activity"/>
    <property type="evidence" value="ECO:0007669"/>
    <property type="project" value="InterPro"/>
</dbReference>
<dbReference type="Pfam" id="PF02518">
    <property type="entry name" value="HATPase_c"/>
    <property type="match status" value="1"/>
</dbReference>
<keyword evidence="6" id="KW-0472">Membrane</keyword>
<dbReference type="PANTHER" id="PTHR42878:SF15">
    <property type="entry name" value="BACTERIOPHYTOCHROME"/>
    <property type="match status" value="1"/>
</dbReference>
<protein>
    <recommendedName>
        <fullName evidence="2">histidine kinase</fullName>
        <ecNumber evidence="2">2.7.13.3</ecNumber>
    </recommendedName>
</protein>
<comment type="caution">
    <text evidence="10">The sequence shown here is derived from an EMBL/GenBank/DDBJ whole genome shotgun (WGS) entry which is preliminary data.</text>
</comment>
<dbReference type="InterPro" id="IPR036890">
    <property type="entry name" value="HATPase_C_sf"/>
</dbReference>
<dbReference type="Gene3D" id="1.10.287.130">
    <property type="match status" value="1"/>
</dbReference>
<dbReference type="InterPro" id="IPR050351">
    <property type="entry name" value="BphY/WalK/GraS-like"/>
</dbReference>
<comment type="catalytic activity">
    <reaction evidence="1">
        <text>ATP + protein L-histidine = ADP + protein N-phospho-L-histidine.</text>
        <dbReference type="EC" id="2.7.13.3"/>
    </reaction>
</comment>
<proteinExistence type="predicted"/>
<dbReference type="InterPro" id="IPR003594">
    <property type="entry name" value="HATPase_dom"/>
</dbReference>
<feature type="coiled-coil region" evidence="7">
    <location>
        <begin position="396"/>
        <end position="423"/>
    </location>
</feature>
<dbReference type="GO" id="GO:0007234">
    <property type="term" value="P:osmosensory signaling via phosphorelay pathway"/>
    <property type="evidence" value="ECO:0007669"/>
    <property type="project" value="TreeGrafter"/>
</dbReference>
<dbReference type="CDD" id="cd00130">
    <property type="entry name" value="PAS"/>
    <property type="match status" value="3"/>
</dbReference>
<dbReference type="GO" id="GO:0000156">
    <property type="term" value="F:phosphorelay response regulator activity"/>
    <property type="evidence" value="ECO:0007669"/>
    <property type="project" value="TreeGrafter"/>
</dbReference>
<dbReference type="Proteomes" id="UP000295334">
    <property type="component" value="Unassembled WGS sequence"/>
</dbReference>
<keyword evidence="5" id="KW-0418">Kinase</keyword>
<feature type="domain" description="PAS" evidence="9">
    <location>
        <begin position="148"/>
        <end position="218"/>
    </location>
</feature>